<comment type="caution">
    <text evidence="1">The sequence shown here is derived from an EMBL/GenBank/DDBJ whole genome shotgun (WGS) entry which is preliminary data.</text>
</comment>
<organism evidence="1 2">
    <name type="scientific">Ardenticatena maritima</name>
    <dbReference type="NCBI Taxonomy" id="872965"/>
    <lineage>
        <taxon>Bacteria</taxon>
        <taxon>Bacillati</taxon>
        <taxon>Chloroflexota</taxon>
        <taxon>Ardenticatenia</taxon>
        <taxon>Ardenticatenales</taxon>
        <taxon>Ardenticatenaceae</taxon>
        <taxon>Ardenticatena</taxon>
    </lineage>
</organism>
<dbReference type="EMBL" id="BBZA01000194">
    <property type="protein sequence ID" value="GAP63791.1"/>
    <property type="molecule type" value="Genomic_DNA"/>
</dbReference>
<dbReference type="Proteomes" id="UP000037784">
    <property type="component" value="Unassembled WGS sequence"/>
</dbReference>
<keyword evidence="2" id="KW-1185">Reference proteome</keyword>
<proteinExistence type="predicted"/>
<name>A0A0M8K9T3_9CHLR</name>
<evidence type="ECO:0000313" key="1">
    <source>
        <dbReference type="EMBL" id="GAP63791.1"/>
    </source>
</evidence>
<reference evidence="1 2" key="1">
    <citation type="journal article" date="2015" name="Genome Announc.">
        <title>Draft Genome Sequence of a Heterotrophic Facultative Anaerobic Thermophilic Bacterium, Ardenticatena maritima Strain 110ST.</title>
        <authorList>
            <person name="Kawaichi S."/>
            <person name="Yoshida T."/>
            <person name="Sako Y."/>
            <person name="Nakamura R."/>
        </authorList>
    </citation>
    <scope>NUCLEOTIDE SEQUENCE [LARGE SCALE GENOMIC DNA]</scope>
    <source>
        <strain evidence="1 2">110S</strain>
    </source>
</reference>
<sequence>MILGRRADKCTAFCMLWQIPAKVHIVRVFLLHFSHVLLFRL</sequence>
<protein>
    <submittedName>
        <fullName evidence="1">Uncharacterized protein</fullName>
    </submittedName>
</protein>
<gene>
    <name evidence="1" type="ORF">ARMA_2214</name>
</gene>
<accession>A0A0M8K9T3</accession>
<evidence type="ECO:0000313" key="2">
    <source>
        <dbReference type="Proteomes" id="UP000037784"/>
    </source>
</evidence>
<reference evidence="2" key="2">
    <citation type="submission" date="2015-08" db="EMBL/GenBank/DDBJ databases">
        <title>Draft Genome Sequence of a Heterotrophic Facultative Anaerobic Bacterium Ardenticatena maritima Strain 110S.</title>
        <authorList>
            <person name="Kawaichi S."/>
            <person name="Yoshida T."/>
            <person name="Sako Y."/>
            <person name="Nakamura R."/>
        </authorList>
    </citation>
    <scope>NUCLEOTIDE SEQUENCE [LARGE SCALE GENOMIC DNA]</scope>
    <source>
        <strain evidence="2">110S</strain>
    </source>
</reference>
<dbReference type="InParanoid" id="A0A0M8K9T3"/>
<dbReference type="AlphaFoldDB" id="A0A0M8K9T3"/>